<comment type="caution">
    <text evidence="1">The sequence shown here is derived from an EMBL/GenBank/DDBJ whole genome shotgun (WGS) entry which is preliminary data.</text>
</comment>
<accession>A0ACB7T4Q1</accession>
<dbReference type="Proteomes" id="UP000821845">
    <property type="component" value="Chromosome 11"/>
</dbReference>
<gene>
    <name evidence="1" type="ORF">HPB50_023656</name>
</gene>
<evidence type="ECO:0000313" key="1">
    <source>
        <dbReference type="EMBL" id="KAH6941850.1"/>
    </source>
</evidence>
<evidence type="ECO:0000313" key="2">
    <source>
        <dbReference type="Proteomes" id="UP000821845"/>
    </source>
</evidence>
<proteinExistence type="predicted"/>
<name>A0ACB7T4Q1_HYAAI</name>
<protein>
    <submittedName>
        <fullName evidence="1">Uncharacterized protein</fullName>
    </submittedName>
</protein>
<sequence>MNDSTSTLDNVSLSELLMVNVCTCFLMVFLIWYADNIIPWGPGIHKPPWFPFLFYRNFLLQHINLKIYRHQITVLTGPAGSGKSTMIKMITGLVPPSSGQIIVDNYDVVLHTEEARERIAYCPADNVLFDELTVEEHLIFFAMLKGLAMSKIRQEINLLLTDIQMSAYMSYRPSTLSDGMKRLLGVAATLLVASKCKILIFDEPTVTMDPHSQREVWELLLKARRHSCILLTTQNLHEADVLGDKVGIMNKGLLWCSGSPGFLRERFRAGYNIRVVKEPGCDTAAIESLFQRHVPHAVVKNDSNAEAEFAMGANPGNRKLTAMFKELDRERHNLKIGAMSVAMSSLEEVLDKVTHDPTFQSGIEAGTPVNTENELVYKATKDPGRGAPVRQLAWLIKKRFYIWLRDWHPPFVRWVVPMCVLLLATHLQRMYSEEDIVSSDFYKDRLQYTIRALRVPSPLGFVSANRSRGDPVLHHMRKLFAEEDIRPLYIASDHTSSRLLDYADDYPRTYNYRLLFGVVFIANTTPTLWYNGQCPHAAPLLVNLYHSALLRNITGRPAARFVLINQPYSNETGRRRGRADEKQDLQLLLQSKLIFIGTPLNADALLVEVLMGIFMPLALCFHAASFVVFPIMELCSEFKHLQLMTGVSGLVYWLSNFVFDTVLAAACAFIFVPTICFSHRYLKKPAYTAVLSMLFLAHGLSMVPFCYVVSTHFKDSSFGFSVMVIVIFFTGLVGALETVIVHFTLTVAEARVLSLVPWALEMLFRVVPTFTLTRGIAQLHRLRRENDICEAGDEQLASACRTVDLSHTISLKYCCNALPSRNSNGSAGVVAGSRHAMIEPNELSCAVMIEVYVMLVEAVVFLAFVAFMDATPYARLRRRMLAKVQRARRA</sequence>
<reference evidence="1" key="1">
    <citation type="submission" date="2020-05" db="EMBL/GenBank/DDBJ databases">
        <title>Large-scale comparative analyses of tick genomes elucidate their genetic diversity and vector capacities.</title>
        <authorList>
            <person name="Jia N."/>
            <person name="Wang J."/>
            <person name="Shi W."/>
            <person name="Du L."/>
            <person name="Sun Y."/>
            <person name="Zhan W."/>
            <person name="Jiang J."/>
            <person name="Wang Q."/>
            <person name="Zhang B."/>
            <person name="Ji P."/>
            <person name="Sakyi L.B."/>
            <person name="Cui X."/>
            <person name="Yuan T."/>
            <person name="Jiang B."/>
            <person name="Yang W."/>
            <person name="Lam T.T.-Y."/>
            <person name="Chang Q."/>
            <person name="Ding S."/>
            <person name="Wang X."/>
            <person name="Zhu J."/>
            <person name="Ruan X."/>
            <person name="Zhao L."/>
            <person name="Wei J."/>
            <person name="Que T."/>
            <person name="Du C."/>
            <person name="Cheng J."/>
            <person name="Dai P."/>
            <person name="Han X."/>
            <person name="Huang E."/>
            <person name="Gao Y."/>
            <person name="Liu J."/>
            <person name="Shao H."/>
            <person name="Ye R."/>
            <person name="Li L."/>
            <person name="Wei W."/>
            <person name="Wang X."/>
            <person name="Wang C."/>
            <person name="Yang T."/>
            <person name="Huo Q."/>
            <person name="Li W."/>
            <person name="Guo W."/>
            <person name="Chen H."/>
            <person name="Zhou L."/>
            <person name="Ni X."/>
            <person name="Tian J."/>
            <person name="Zhou Y."/>
            <person name="Sheng Y."/>
            <person name="Liu T."/>
            <person name="Pan Y."/>
            <person name="Xia L."/>
            <person name="Li J."/>
            <person name="Zhao F."/>
            <person name="Cao W."/>
        </authorList>
    </citation>
    <scope>NUCLEOTIDE SEQUENCE</scope>
    <source>
        <strain evidence="1">Hyas-2018</strain>
    </source>
</reference>
<organism evidence="1 2">
    <name type="scientific">Hyalomma asiaticum</name>
    <name type="common">Tick</name>
    <dbReference type="NCBI Taxonomy" id="266040"/>
    <lineage>
        <taxon>Eukaryota</taxon>
        <taxon>Metazoa</taxon>
        <taxon>Ecdysozoa</taxon>
        <taxon>Arthropoda</taxon>
        <taxon>Chelicerata</taxon>
        <taxon>Arachnida</taxon>
        <taxon>Acari</taxon>
        <taxon>Parasitiformes</taxon>
        <taxon>Ixodida</taxon>
        <taxon>Ixodoidea</taxon>
        <taxon>Ixodidae</taxon>
        <taxon>Hyalomminae</taxon>
        <taxon>Hyalomma</taxon>
    </lineage>
</organism>
<keyword evidence="2" id="KW-1185">Reference proteome</keyword>
<dbReference type="EMBL" id="CM023491">
    <property type="protein sequence ID" value="KAH6941850.1"/>
    <property type="molecule type" value="Genomic_DNA"/>
</dbReference>